<dbReference type="InterPro" id="IPR011011">
    <property type="entry name" value="Znf_FYVE_PHD"/>
</dbReference>
<reference evidence="8 9" key="3">
    <citation type="submission" date="2019-11" db="EMBL/GenBank/DDBJ databases">
        <title>A de novo genome assembly of a pear dwarfing rootstock.</title>
        <authorList>
            <person name="Wang F."/>
            <person name="Wang J."/>
            <person name="Li S."/>
            <person name="Zhang Y."/>
            <person name="Fang M."/>
            <person name="Ma L."/>
            <person name="Zhao Y."/>
            <person name="Jiang S."/>
        </authorList>
    </citation>
    <scope>NUCLEOTIDE SEQUENCE [LARGE SCALE GENOMIC DNA]</scope>
    <source>
        <strain evidence="8">S2</strain>
        <tissue evidence="8">Leaf</tissue>
    </source>
</reference>
<keyword evidence="3" id="KW-0862">Zinc</keyword>
<evidence type="ECO:0000256" key="1">
    <source>
        <dbReference type="ARBA" id="ARBA00022723"/>
    </source>
</evidence>
<dbReference type="InterPro" id="IPR013083">
    <property type="entry name" value="Znf_RING/FYVE/PHD"/>
</dbReference>
<name>A0A5N5G6V3_9ROSA</name>
<evidence type="ECO:0000256" key="3">
    <source>
        <dbReference type="ARBA" id="ARBA00022833"/>
    </source>
</evidence>
<dbReference type="GO" id="GO:0008270">
    <property type="term" value="F:zinc ion binding"/>
    <property type="evidence" value="ECO:0007669"/>
    <property type="project" value="UniProtKB-KW"/>
</dbReference>
<keyword evidence="5" id="KW-0804">Transcription</keyword>
<reference evidence="8 9" key="1">
    <citation type="submission" date="2019-09" db="EMBL/GenBank/DDBJ databases">
        <authorList>
            <person name="Ou C."/>
        </authorList>
    </citation>
    <scope>NUCLEOTIDE SEQUENCE [LARGE SCALE GENOMIC DNA]</scope>
    <source>
        <strain evidence="8">S2</strain>
        <tissue evidence="8">Leaf</tissue>
    </source>
</reference>
<evidence type="ECO:0000256" key="5">
    <source>
        <dbReference type="ARBA" id="ARBA00023163"/>
    </source>
</evidence>
<dbReference type="Pfam" id="PF23121">
    <property type="entry name" value="SPOC_AIPP2"/>
    <property type="match status" value="1"/>
</dbReference>
<evidence type="ECO:0000256" key="2">
    <source>
        <dbReference type="ARBA" id="ARBA00022771"/>
    </source>
</evidence>
<comment type="caution">
    <text evidence="8">The sequence shown here is derived from an EMBL/GenBank/DDBJ whole genome shotgun (WGS) entry which is preliminary data.</text>
</comment>
<dbReference type="PANTHER" id="PTHR33304:SF36">
    <property type="entry name" value="GB|AAF26970.1-RELATED"/>
    <property type="match status" value="1"/>
</dbReference>
<reference evidence="9" key="2">
    <citation type="submission" date="2019-10" db="EMBL/GenBank/DDBJ databases">
        <title>A de novo genome assembly of a pear dwarfing rootstock.</title>
        <authorList>
            <person name="Wang F."/>
            <person name="Wang J."/>
            <person name="Li S."/>
            <person name="Zhang Y."/>
            <person name="Fang M."/>
            <person name="Ma L."/>
            <person name="Zhao Y."/>
            <person name="Jiang S."/>
        </authorList>
    </citation>
    <scope>NUCLEOTIDE SEQUENCE [LARGE SCALE GENOMIC DNA]</scope>
</reference>
<keyword evidence="2" id="KW-0863">Zinc-finger</keyword>
<dbReference type="InterPro" id="IPR049914">
    <property type="entry name" value="PHD1-3/5-6"/>
</dbReference>
<feature type="compositionally biased region" description="Polar residues" evidence="6">
    <location>
        <begin position="114"/>
        <end position="144"/>
    </location>
</feature>
<dbReference type="Gene3D" id="3.30.40.10">
    <property type="entry name" value="Zinc/RING finger domain, C3HC4 (zinc finger)"/>
    <property type="match status" value="1"/>
</dbReference>
<accession>A0A5N5G6V3</accession>
<dbReference type="GO" id="GO:0140566">
    <property type="term" value="F:histone reader activity"/>
    <property type="evidence" value="ECO:0007669"/>
    <property type="project" value="InterPro"/>
</dbReference>
<dbReference type="AlphaFoldDB" id="A0A5N5G6V3"/>
<proteinExistence type="predicted"/>
<feature type="region of interest" description="Disordered" evidence="6">
    <location>
        <begin position="196"/>
        <end position="236"/>
    </location>
</feature>
<feature type="domain" description="AIPP2-like SPOC-like" evidence="7">
    <location>
        <begin position="290"/>
        <end position="419"/>
    </location>
</feature>
<evidence type="ECO:0000313" key="9">
    <source>
        <dbReference type="Proteomes" id="UP000327157"/>
    </source>
</evidence>
<feature type="region of interest" description="Disordered" evidence="6">
    <location>
        <begin position="114"/>
        <end position="154"/>
    </location>
</feature>
<protein>
    <recommendedName>
        <fullName evidence="7">AIPP2-like SPOC-like domain-containing protein</fullName>
    </recommendedName>
</protein>
<sequence length="533" mass="59977">MQESRETHMVAPCDTCGGGNDENLIATCRKCNIARAHPYCMRKVDMEAWEDWVCEECPGEEDNLASPTDLDDRDVMHPSGPSRVLADSGWQKPVGTGKVKYISQGEVIGLSSGVETTRSQRNTFSSKPGQSSSTALMSQKSTFGSKIPTPKYPTPAIKANPSIVPSGYVKPPSCGRNADMLNISKINQQTFPILKDSKAPGTSVETKTLGASGKEHVREKQPADVLVPRPYNETSRKKMEAAIKKEPFTVATMWHSSPISSPDAEERGLENTLASLNLNRSSLPALQVTWRGGFIVDAATTSEFIGGFQGRPPCKIHPKAYRFAQTMPRVLKANFLPRSQLWTDIFQYQPPDLQDVGLYFFPDENAERSREDHARLIERMETEDSMMRICFDDEGVELLIFTSEKLRLDKQSTSFLWGVLHCTKNDQVEANMNNNQSVDMEIDMEDENTGGRVDVVTGYGLRSNSRNEDSEISSDAERKELARAVFRMLLVQRREWQGRRLHLFDAEISPPRKDEDWHMKKQNPLFWNQCLCK</sequence>
<evidence type="ECO:0000256" key="4">
    <source>
        <dbReference type="ARBA" id="ARBA00023015"/>
    </source>
</evidence>
<dbReference type="Proteomes" id="UP000327157">
    <property type="component" value="Chromosome 14"/>
</dbReference>
<evidence type="ECO:0000256" key="6">
    <source>
        <dbReference type="SAM" id="MobiDB-lite"/>
    </source>
</evidence>
<organism evidence="8 9">
    <name type="scientific">Pyrus ussuriensis x Pyrus communis</name>
    <dbReference type="NCBI Taxonomy" id="2448454"/>
    <lineage>
        <taxon>Eukaryota</taxon>
        <taxon>Viridiplantae</taxon>
        <taxon>Streptophyta</taxon>
        <taxon>Embryophyta</taxon>
        <taxon>Tracheophyta</taxon>
        <taxon>Spermatophyta</taxon>
        <taxon>Magnoliopsida</taxon>
        <taxon>eudicotyledons</taxon>
        <taxon>Gunneridae</taxon>
        <taxon>Pentapetalae</taxon>
        <taxon>rosids</taxon>
        <taxon>fabids</taxon>
        <taxon>Rosales</taxon>
        <taxon>Rosaceae</taxon>
        <taxon>Amygdaloideae</taxon>
        <taxon>Maleae</taxon>
        <taxon>Pyrus</taxon>
    </lineage>
</organism>
<dbReference type="OrthoDB" id="1182025at2759"/>
<dbReference type="PANTHER" id="PTHR33304">
    <property type="match status" value="1"/>
</dbReference>
<feature type="compositionally biased region" description="Basic and acidic residues" evidence="6">
    <location>
        <begin position="213"/>
        <end position="222"/>
    </location>
</feature>
<gene>
    <name evidence="8" type="ORF">D8674_012618</name>
</gene>
<dbReference type="SUPFAM" id="SSF57903">
    <property type="entry name" value="FYVE/PHD zinc finger"/>
    <property type="match status" value="1"/>
</dbReference>
<dbReference type="InterPro" id="IPR056280">
    <property type="entry name" value="AIPP2-like_SPOC"/>
</dbReference>
<keyword evidence="1" id="KW-0479">Metal-binding</keyword>
<keyword evidence="4" id="KW-0805">Transcription regulation</keyword>
<keyword evidence="9" id="KW-1185">Reference proteome</keyword>
<evidence type="ECO:0000259" key="7">
    <source>
        <dbReference type="Pfam" id="PF23121"/>
    </source>
</evidence>
<dbReference type="EMBL" id="SMOL01000553">
    <property type="protein sequence ID" value="KAB2609450.1"/>
    <property type="molecule type" value="Genomic_DNA"/>
</dbReference>
<dbReference type="GO" id="GO:0034244">
    <property type="term" value="P:negative regulation of transcription elongation by RNA polymerase II"/>
    <property type="evidence" value="ECO:0007669"/>
    <property type="project" value="InterPro"/>
</dbReference>
<evidence type="ECO:0000313" key="8">
    <source>
        <dbReference type="EMBL" id="KAB2609450.1"/>
    </source>
</evidence>